<dbReference type="InterPro" id="IPR036038">
    <property type="entry name" value="Aminotransferase-like"/>
</dbReference>
<dbReference type="Proteomes" id="UP000184233">
    <property type="component" value="Unassembled WGS sequence"/>
</dbReference>
<evidence type="ECO:0000256" key="3">
    <source>
        <dbReference type="ARBA" id="ARBA00004824"/>
    </source>
</evidence>
<evidence type="ECO:0000313" key="18">
    <source>
        <dbReference type="Proteomes" id="UP000184233"/>
    </source>
</evidence>
<dbReference type="Gene3D" id="3.30.470.10">
    <property type="match status" value="1"/>
</dbReference>
<gene>
    <name evidence="17" type="ORF">BGO89_11165</name>
</gene>
<evidence type="ECO:0000256" key="9">
    <source>
        <dbReference type="ARBA" id="ARBA00022605"/>
    </source>
</evidence>
<dbReference type="UniPathway" id="UPA00048">
    <property type="reaction ID" value="UER00073"/>
</dbReference>
<comment type="similarity">
    <text evidence="6">Belongs to the class-IV pyridoxal-phosphate-dependent aminotransferase family.</text>
</comment>
<dbReference type="InterPro" id="IPR043131">
    <property type="entry name" value="BCAT-like_N"/>
</dbReference>
<evidence type="ECO:0000256" key="4">
    <source>
        <dbReference type="ARBA" id="ARBA00004931"/>
    </source>
</evidence>
<organism evidence="17 18">
    <name type="scientific">Candidatus Kapaibacterium thiocyanatum</name>
    <dbReference type="NCBI Taxonomy" id="1895771"/>
    <lineage>
        <taxon>Bacteria</taxon>
        <taxon>Pseudomonadati</taxon>
        <taxon>Candidatus Kapaibacteriota</taxon>
        <taxon>Candidatus Kapaibacteriia</taxon>
        <taxon>Candidatus Kapaibacteriales</taxon>
        <taxon>Candidatus Kapaibacteriaceae</taxon>
        <taxon>Candidatus Kapaibacterium</taxon>
    </lineage>
</organism>
<dbReference type="GO" id="GO:0004084">
    <property type="term" value="F:branched-chain-amino-acid transaminase activity"/>
    <property type="evidence" value="ECO:0007669"/>
    <property type="project" value="UniProtKB-EC"/>
</dbReference>
<dbReference type="EC" id="2.6.1.42" evidence="7"/>
<dbReference type="NCBIfam" id="NF009897">
    <property type="entry name" value="PRK13357.1"/>
    <property type="match status" value="1"/>
</dbReference>
<evidence type="ECO:0000256" key="12">
    <source>
        <dbReference type="ARBA" id="ARBA00023304"/>
    </source>
</evidence>
<dbReference type="GO" id="GO:0009097">
    <property type="term" value="P:isoleucine biosynthetic process"/>
    <property type="evidence" value="ECO:0007669"/>
    <property type="project" value="UniProtKB-UniPathway"/>
</dbReference>
<evidence type="ECO:0000256" key="13">
    <source>
        <dbReference type="ARBA" id="ARBA00048212"/>
    </source>
</evidence>
<evidence type="ECO:0000256" key="1">
    <source>
        <dbReference type="ARBA" id="ARBA00001933"/>
    </source>
</evidence>
<dbReference type="AlphaFoldDB" id="A0A1M3KXC1"/>
<comment type="pathway">
    <text evidence="5">Amino-acid biosynthesis; L-leucine biosynthesis; L-leucine from 3-methyl-2-oxobutanoate: step 4/4.</text>
</comment>
<accession>A0A1M3KXC1</accession>
<comment type="catalytic activity">
    <reaction evidence="15">
        <text>L-leucine + 2-oxoglutarate = 4-methyl-2-oxopentanoate + L-glutamate</text>
        <dbReference type="Rhea" id="RHEA:18321"/>
        <dbReference type="ChEBI" id="CHEBI:16810"/>
        <dbReference type="ChEBI" id="CHEBI:17865"/>
        <dbReference type="ChEBI" id="CHEBI:29985"/>
        <dbReference type="ChEBI" id="CHEBI:57427"/>
        <dbReference type="EC" id="2.6.1.42"/>
    </reaction>
</comment>
<comment type="cofactor">
    <cofactor evidence="1">
        <name>pyridoxal 5'-phosphate</name>
        <dbReference type="ChEBI" id="CHEBI:597326"/>
    </cofactor>
</comment>
<sequence>MIIETVTSPRLDVEAVRSGALTNVPGDHMVISRYRDGEWSTPAIQPYGDISLSPLALGLHYAQTVFEGMKAYRWQDGRVAIFRDTKHHERFNRSLTRMCMPTVPQEFFTKAMPALIDSDRDWVPPGPDSAYYIRPFVFASEERMGIKVSDEYIFMIVGGPFRPIYTRPLRVKVERDFVRAAAGGTGSAKCGGNYAAAMLPTKLAQQQGFDQVLWTDARDHHYIEESGTMNVCFIVDGALVTPATTDTILDGVTRDAVLTLAQDMGLRVEERPVTVDELRAGIPAGHVTEAFGVGTAASIAPIGAVSIDGDEFTLDVQPGCTMFALKQRLNAVRFGEIPDSHHWMSIVDGAASQWR</sequence>
<keyword evidence="11" id="KW-0663">Pyridoxal phosphate</keyword>
<evidence type="ECO:0000256" key="7">
    <source>
        <dbReference type="ARBA" id="ARBA00013053"/>
    </source>
</evidence>
<dbReference type="CDD" id="cd01557">
    <property type="entry name" value="BCAT_beta_family"/>
    <property type="match status" value="1"/>
</dbReference>
<dbReference type="SUPFAM" id="SSF56752">
    <property type="entry name" value="D-aminoacid aminotransferase-like PLP-dependent enzymes"/>
    <property type="match status" value="1"/>
</dbReference>
<evidence type="ECO:0000256" key="15">
    <source>
        <dbReference type="ARBA" id="ARBA00049229"/>
    </source>
</evidence>
<evidence type="ECO:0000256" key="6">
    <source>
        <dbReference type="ARBA" id="ARBA00009320"/>
    </source>
</evidence>
<evidence type="ECO:0000313" key="17">
    <source>
        <dbReference type="EMBL" id="OJX57062.1"/>
    </source>
</evidence>
<dbReference type="GO" id="GO:0009098">
    <property type="term" value="P:L-leucine biosynthetic process"/>
    <property type="evidence" value="ECO:0007669"/>
    <property type="project" value="UniProtKB-UniPathway"/>
</dbReference>
<dbReference type="InterPro" id="IPR033939">
    <property type="entry name" value="BCAT_family"/>
</dbReference>
<evidence type="ECO:0000256" key="8">
    <source>
        <dbReference type="ARBA" id="ARBA00022576"/>
    </source>
</evidence>
<evidence type="ECO:0000256" key="10">
    <source>
        <dbReference type="ARBA" id="ARBA00022679"/>
    </source>
</evidence>
<dbReference type="PANTHER" id="PTHR11825">
    <property type="entry name" value="SUBGROUP IIII AMINOTRANSFERASE"/>
    <property type="match status" value="1"/>
</dbReference>
<dbReference type="UniPathway" id="UPA00047">
    <property type="reaction ID" value="UER00058"/>
</dbReference>
<keyword evidence="12" id="KW-0100">Branched-chain amino acid biosynthesis</keyword>
<evidence type="ECO:0000256" key="2">
    <source>
        <dbReference type="ARBA" id="ARBA00003109"/>
    </source>
</evidence>
<comment type="catalytic activity">
    <reaction evidence="14">
        <text>L-isoleucine + 2-oxoglutarate = (S)-3-methyl-2-oxopentanoate + L-glutamate</text>
        <dbReference type="Rhea" id="RHEA:24801"/>
        <dbReference type="ChEBI" id="CHEBI:16810"/>
        <dbReference type="ChEBI" id="CHEBI:29985"/>
        <dbReference type="ChEBI" id="CHEBI:35146"/>
        <dbReference type="ChEBI" id="CHEBI:58045"/>
        <dbReference type="EC" id="2.6.1.42"/>
    </reaction>
</comment>
<evidence type="ECO:0000256" key="16">
    <source>
        <dbReference type="PIRSR" id="PIRSR006468-1"/>
    </source>
</evidence>
<dbReference type="InterPro" id="IPR005786">
    <property type="entry name" value="B_amino_transII"/>
</dbReference>
<dbReference type="EMBL" id="MKVH01000024">
    <property type="protein sequence ID" value="OJX57062.1"/>
    <property type="molecule type" value="Genomic_DNA"/>
</dbReference>
<dbReference type="InterPro" id="IPR001544">
    <property type="entry name" value="Aminotrans_IV"/>
</dbReference>
<protein>
    <recommendedName>
        <fullName evidence="7">branched-chain-amino-acid transaminase</fullName>
        <ecNumber evidence="7">2.6.1.42</ecNumber>
    </recommendedName>
</protein>
<dbReference type="Pfam" id="PF01063">
    <property type="entry name" value="Aminotran_4"/>
    <property type="match status" value="1"/>
</dbReference>
<keyword evidence="8" id="KW-0032">Aminotransferase</keyword>
<name>A0A1M3KXC1_9BACT</name>
<comment type="function">
    <text evidence="2">Acts on leucine, isoleucine and valine.</text>
</comment>
<evidence type="ECO:0000256" key="14">
    <source>
        <dbReference type="ARBA" id="ARBA00048798"/>
    </source>
</evidence>
<comment type="caution">
    <text evidence="17">The sequence shown here is derived from an EMBL/GenBank/DDBJ whole genome shotgun (WGS) entry which is preliminary data.</text>
</comment>
<reference evidence="17 18" key="1">
    <citation type="submission" date="2016-09" db="EMBL/GenBank/DDBJ databases">
        <title>Genome-resolved meta-omics ties microbial dynamics to process performance in biotechnology for thiocyanate degradation.</title>
        <authorList>
            <person name="Kantor R.S."/>
            <person name="Huddy R.J."/>
            <person name="Iyer R."/>
            <person name="Thomas B.C."/>
            <person name="Brown C.T."/>
            <person name="Anantharaman K."/>
            <person name="Tringe S."/>
            <person name="Hettich R.L."/>
            <person name="Harrison S.T."/>
            <person name="Banfield J.F."/>
        </authorList>
    </citation>
    <scope>NUCLEOTIDE SEQUENCE [LARGE SCALE GENOMIC DNA]</scope>
    <source>
        <strain evidence="17">59-99</strain>
    </source>
</reference>
<evidence type="ECO:0000256" key="5">
    <source>
        <dbReference type="ARBA" id="ARBA00005072"/>
    </source>
</evidence>
<feature type="modified residue" description="N6-(pyridoxal phosphate)lysine" evidence="16">
    <location>
        <position position="189"/>
    </location>
</feature>
<keyword evidence="9" id="KW-0028">Amino-acid biosynthesis</keyword>
<comment type="pathway">
    <text evidence="4">Amino-acid biosynthesis; L-valine biosynthesis; L-valine from pyruvate: step 4/4.</text>
</comment>
<dbReference type="PANTHER" id="PTHR11825:SF44">
    <property type="entry name" value="BRANCHED-CHAIN-AMINO-ACID AMINOTRANSFERASE"/>
    <property type="match status" value="1"/>
</dbReference>
<dbReference type="InterPro" id="IPR043132">
    <property type="entry name" value="BCAT-like_C"/>
</dbReference>
<dbReference type="UniPathway" id="UPA00049">
    <property type="reaction ID" value="UER00062"/>
</dbReference>
<comment type="catalytic activity">
    <reaction evidence="13">
        <text>L-valine + 2-oxoglutarate = 3-methyl-2-oxobutanoate + L-glutamate</text>
        <dbReference type="Rhea" id="RHEA:24813"/>
        <dbReference type="ChEBI" id="CHEBI:11851"/>
        <dbReference type="ChEBI" id="CHEBI:16810"/>
        <dbReference type="ChEBI" id="CHEBI:29985"/>
        <dbReference type="ChEBI" id="CHEBI:57762"/>
        <dbReference type="EC" id="2.6.1.42"/>
    </reaction>
</comment>
<dbReference type="Gene3D" id="3.20.10.10">
    <property type="entry name" value="D-amino Acid Aminotransferase, subunit A, domain 2"/>
    <property type="match status" value="1"/>
</dbReference>
<proteinExistence type="inferred from homology"/>
<comment type="pathway">
    <text evidence="3">Amino-acid biosynthesis; L-isoleucine biosynthesis; L-isoleucine from 2-oxobutanoate: step 4/4.</text>
</comment>
<keyword evidence="10" id="KW-0808">Transferase</keyword>
<dbReference type="GO" id="GO:0009099">
    <property type="term" value="P:L-valine biosynthetic process"/>
    <property type="evidence" value="ECO:0007669"/>
    <property type="project" value="UniProtKB-UniPathway"/>
</dbReference>
<dbReference type="STRING" id="1895771.BGO89_11165"/>
<dbReference type="NCBIfam" id="TIGR01123">
    <property type="entry name" value="ilvE_II"/>
    <property type="match status" value="1"/>
</dbReference>
<dbReference type="PIRSF" id="PIRSF006468">
    <property type="entry name" value="BCAT1"/>
    <property type="match status" value="1"/>
</dbReference>
<evidence type="ECO:0000256" key="11">
    <source>
        <dbReference type="ARBA" id="ARBA00022898"/>
    </source>
</evidence>